<reference evidence="1" key="2">
    <citation type="submission" date="2023-01" db="EMBL/GenBank/DDBJ databases">
        <authorList>
            <person name="Sun Q."/>
            <person name="Evtushenko L."/>
        </authorList>
    </citation>
    <scope>NUCLEOTIDE SEQUENCE</scope>
    <source>
        <strain evidence="1">VKM Ac-1321</strain>
    </source>
</reference>
<keyword evidence="2" id="KW-1185">Reference proteome</keyword>
<dbReference type="Proteomes" id="UP001143480">
    <property type="component" value="Unassembled WGS sequence"/>
</dbReference>
<dbReference type="RefSeq" id="WP_261964806.1">
    <property type="nucleotide sequence ID" value="NZ_BAAAXA010000001.1"/>
</dbReference>
<sequence>MRRVETVRRWLRHAGPARTASVLGGYLAVRALGTGIRRHVAPAIGDFTASGGPIVTAAGDLLRALGFAAAAVEPVLAEYPAVAAHLAARYAAVELYYPRTHGVEAETSAALYGLTRLLAPARVAETGVADGRSSFVILAALARNGAGTLHSFDVNDTAGRLVGGHPQWRLTILDRRAPDRALRRELAALGPIELFFHDSDHMYLSQLFEYDEAWPHLAEGGVLASDDVDDSRAFLDFCAARSRRPAFLFDNRKIVGAARV</sequence>
<proteinExistence type="predicted"/>
<protein>
    <recommendedName>
        <fullName evidence="3">Class I SAM-dependent methyltransferase</fullName>
    </recommendedName>
</protein>
<reference evidence="1" key="1">
    <citation type="journal article" date="2014" name="Int. J. Syst. Evol. Microbiol.">
        <title>Complete genome sequence of Corynebacterium casei LMG S-19264T (=DSM 44701T), isolated from a smear-ripened cheese.</title>
        <authorList>
            <consortium name="US DOE Joint Genome Institute (JGI-PGF)"/>
            <person name="Walter F."/>
            <person name="Albersmeier A."/>
            <person name="Kalinowski J."/>
            <person name="Ruckert C."/>
        </authorList>
    </citation>
    <scope>NUCLEOTIDE SEQUENCE</scope>
    <source>
        <strain evidence="1">VKM Ac-1321</strain>
    </source>
</reference>
<accession>A0A9W6KWD5</accession>
<evidence type="ECO:0000313" key="1">
    <source>
        <dbReference type="EMBL" id="GLL08415.1"/>
    </source>
</evidence>
<evidence type="ECO:0000313" key="2">
    <source>
        <dbReference type="Proteomes" id="UP001143480"/>
    </source>
</evidence>
<dbReference type="SUPFAM" id="SSF53335">
    <property type="entry name" value="S-adenosyl-L-methionine-dependent methyltransferases"/>
    <property type="match status" value="1"/>
</dbReference>
<dbReference type="EMBL" id="BSFP01000145">
    <property type="protein sequence ID" value="GLL08415.1"/>
    <property type="molecule type" value="Genomic_DNA"/>
</dbReference>
<dbReference type="AlphaFoldDB" id="A0A9W6KWD5"/>
<name>A0A9W6KWD5_9ACTN</name>
<comment type="caution">
    <text evidence="1">The sequence shown here is derived from an EMBL/GenBank/DDBJ whole genome shotgun (WGS) entry which is preliminary data.</text>
</comment>
<organism evidence="1 2">
    <name type="scientific">Dactylosporangium matsuzakiense</name>
    <dbReference type="NCBI Taxonomy" id="53360"/>
    <lineage>
        <taxon>Bacteria</taxon>
        <taxon>Bacillati</taxon>
        <taxon>Actinomycetota</taxon>
        <taxon>Actinomycetes</taxon>
        <taxon>Micromonosporales</taxon>
        <taxon>Micromonosporaceae</taxon>
        <taxon>Dactylosporangium</taxon>
    </lineage>
</organism>
<dbReference type="InterPro" id="IPR029063">
    <property type="entry name" value="SAM-dependent_MTases_sf"/>
</dbReference>
<gene>
    <name evidence="1" type="ORF">GCM10017581_101760</name>
</gene>
<dbReference type="Gene3D" id="3.40.50.150">
    <property type="entry name" value="Vaccinia Virus protein VP39"/>
    <property type="match status" value="1"/>
</dbReference>
<dbReference type="Pfam" id="PF13578">
    <property type="entry name" value="Methyltransf_24"/>
    <property type="match status" value="1"/>
</dbReference>
<evidence type="ECO:0008006" key="3">
    <source>
        <dbReference type="Google" id="ProtNLM"/>
    </source>
</evidence>